<sequence>MSGTAAVRLDGVSKAFGGGRSALLALDRVSLDVAPGEFTCLLGASGCGKSTLLNLVADLEEPSGGTIDTAGARVALMFQEPALFPWLTVTGNLELALKMRGVPRAERRGRAAELLDSVHLGGFAKKRPHQLSGGMRQRVALARALSLTEGAGGGDGEAADGRRTVLLMDEPFGALDAMTRDLLHDEVERIWRERNLTVLFVTHNVREAVRLGDRVVLLSSRPGRVVEEFPVPMGRPRRIDSPEVAALAAAITDRLREEVVRHGA</sequence>
<comment type="caution">
    <text evidence="5">The sequence shown here is derived from an EMBL/GenBank/DDBJ whole genome shotgun (WGS) entry which is preliminary data.</text>
</comment>
<dbReference type="Gene3D" id="3.40.50.300">
    <property type="entry name" value="P-loop containing nucleotide triphosphate hydrolases"/>
    <property type="match status" value="1"/>
</dbReference>
<dbReference type="EMBL" id="VCKZ01000013">
    <property type="protein sequence ID" value="TMR41780.1"/>
    <property type="molecule type" value="Genomic_DNA"/>
</dbReference>
<dbReference type="GO" id="GO:0016887">
    <property type="term" value="F:ATP hydrolysis activity"/>
    <property type="evidence" value="ECO:0007669"/>
    <property type="project" value="InterPro"/>
</dbReference>
<dbReference type="PANTHER" id="PTHR42788:SF13">
    <property type="entry name" value="ALIPHATIC SULFONATES IMPORT ATP-BINDING PROTEIN SSUB"/>
    <property type="match status" value="1"/>
</dbReference>
<accession>A0A5S4HKB2</accession>
<dbReference type="Proteomes" id="UP000305238">
    <property type="component" value="Unassembled WGS sequence"/>
</dbReference>
<dbReference type="InterPro" id="IPR027417">
    <property type="entry name" value="P-loop_NTPase"/>
</dbReference>
<dbReference type="SMART" id="SM00382">
    <property type="entry name" value="AAA"/>
    <property type="match status" value="1"/>
</dbReference>
<evidence type="ECO:0000256" key="3">
    <source>
        <dbReference type="ARBA" id="ARBA00022840"/>
    </source>
</evidence>
<dbReference type="InterPro" id="IPR003593">
    <property type="entry name" value="AAA+_ATPase"/>
</dbReference>
<dbReference type="PROSITE" id="PS50893">
    <property type="entry name" value="ABC_TRANSPORTER_2"/>
    <property type="match status" value="1"/>
</dbReference>
<dbReference type="Pfam" id="PF00005">
    <property type="entry name" value="ABC_tran"/>
    <property type="match status" value="1"/>
</dbReference>
<dbReference type="SUPFAM" id="SSF52540">
    <property type="entry name" value="P-loop containing nucleoside triphosphate hydrolases"/>
    <property type="match status" value="1"/>
</dbReference>
<dbReference type="GO" id="GO:0005524">
    <property type="term" value="F:ATP binding"/>
    <property type="evidence" value="ECO:0007669"/>
    <property type="project" value="UniProtKB-KW"/>
</dbReference>
<dbReference type="PANTHER" id="PTHR42788">
    <property type="entry name" value="TAURINE IMPORT ATP-BINDING PROTEIN-RELATED"/>
    <property type="match status" value="1"/>
</dbReference>
<feature type="domain" description="ABC transporter" evidence="4">
    <location>
        <begin position="7"/>
        <end position="245"/>
    </location>
</feature>
<dbReference type="OrthoDB" id="3514167at2"/>
<keyword evidence="1" id="KW-0813">Transport</keyword>
<evidence type="ECO:0000259" key="4">
    <source>
        <dbReference type="PROSITE" id="PS50893"/>
    </source>
</evidence>
<evidence type="ECO:0000313" key="6">
    <source>
        <dbReference type="Proteomes" id="UP000305238"/>
    </source>
</evidence>
<keyword evidence="2" id="KW-0547">Nucleotide-binding</keyword>
<dbReference type="PROSITE" id="PS00211">
    <property type="entry name" value="ABC_TRANSPORTER_1"/>
    <property type="match status" value="1"/>
</dbReference>
<gene>
    <name evidence="5" type="ORF">ETD96_03750</name>
</gene>
<keyword evidence="6" id="KW-1185">Reference proteome</keyword>
<dbReference type="RefSeq" id="WP_138634071.1">
    <property type="nucleotide sequence ID" value="NZ_JASWDG010000184.1"/>
</dbReference>
<name>A0A5S4HKB2_9ACTN</name>
<dbReference type="CDD" id="cd03293">
    <property type="entry name" value="ABC_NrtD_SsuB_transporters"/>
    <property type="match status" value="1"/>
</dbReference>
<keyword evidence="3 5" id="KW-0067">ATP-binding</keyword>
<dbReference type="InterPro" id="IPR003439">
    <property type="entry name" value="ABC_transporter-like_ATP-bd"/>
</dbReference>
<dbReference type="InterPro" id="IPR050166">
    <property type="entry name" value="ABC_transporter_ATP-bind"/>
</dbReference>
<organism evidence="5 6">
    <name type="scientific">Actinomadura geliboluensis</name>
    <dbReference type="NCBI Taxonomy" id="882440"/>
    <lineage>
        <taxon>Bacteria</taxon>
        <taxon>Bacillati</taxon>
        <taxon>Actinomycetota</taxon>
        <taxon>Actinomycetes</taxon>
        <taxon>Streptosporangiales</taxon>
        <taxon>Thermomonosporaceae</taxon>
        <taxon>Actinomadura</taxon>
    </lineage>
</organism>
<protein>
    <submittedName>
        <fullName evidence="5">ABC transporter ATP-binding protein</fullName>
    </submittedName>
</protein>
<proteinExistence type="predicted"/>
<reference evidence="5 6" key="1">
    <citation type="submission" date="2019-05" db="EMBL/GenBank/DDBJ databases">
        <title>Draft genome sequence of Actinomadura geliboluensis A8036.</title>
        <authorList>
            <person name="Saricaoglu S."/>
            <person name="Isik K."/>
        </authorList>
    </citation>
    <scope>NUCLEOTIDE SEQUENCE [LARGE SCALE GENOMIC DNA]</scope>
    <source>
        <strain evidence="5 6">A8036</strain>
    </source>
</reference>
<evidence type="ECO:0000313" key="5">
    <source>
        <dbReference type="EMBL" id="TMR41780.1"/>
    </source>
</evidence>
<dbReference type="AlphaFoldDB" id="A0A5S4HKB2"/>
<evidence type="ECO:0000256" key="2">
    <source>
        <dbReference type="ARBA" id="ARBA00022741"/>
    </source>
</evidence>
<dbReference type="InterPro" id="IPR017871">
    <property type="entry name" value="ABC_transporter-like_CS"/>
</dbReference>
<evidence type="ECO:0000256" key="1">
    <source>
        <dbReference type="ARBA" id="ARBA00022448"/>
    </source>
</evidence>